<reference evidence="2" key="1">
    <citation type="submission" date="2013-11" db="EMBL/GenBank/DDBJ databases">
        <title>Comparative genomics of Ignicoccus.</title>
        <authorList>
            <person name="Podar M."/>
        </authorList>
    </citation>
    <scope>NUCLEOTIDE SEQUENCE</scope>
    <source>
        <strain evidence="2">DSM 13166</strain>
    </source>
</reference>
<keyword evidence="1" id="KW-0175">Coiled coil</keyword>
<evidence type="ECO:0000313" key="3">
    <source>
        <dbReference type="Proteomes" id="UP001063698"/>
    </source>
</evidence>
<evidence type="ECO:0000313" key="2">
    <source>
        <dbReference type="EMBL" id="UXD22096.1"/>
    </source>
</evidence>
<gene>
    <name evidence="2" type="ORF">IPA_01625</name>
</gene>
<proteinExistence type="predicted"/>
<keyword evidence="3" id="KW-1185">Reference proteome</keyword>
<evidence type="ECO:0000256" key="1">
    <source>
        <dbReference type="SAM" id="Coils"/>
    </source>
</evidence>
<accession>A0A977PJU1</accession>
<feature type="coiled-coil region" evidence="1">
    <location>
        <begin position="79"/>
        <end position="106"/>
    </location>
</feature>
<dbReference type="AlphaFoldDB" id="A0A977PJU1"/>
<dbReference type="Proteomes" id="UP001063698">
    <property type="component" value="Chromosome"/>
</dbReference>
<sequence length="190" mass="21359">MSVLQSPLAVAYLHGKILCKIIEDNTDENFQKALRSILRSLPSELSDSGYIGVLSMKLYKTWEQSSVLADLYLDLLPSVDLERNKKEDIEKSIENVKTKIINLIQNTADKRTLAESLVTSMLIVALATLNPSCKKCLDIQLSVALRKLLSGKCCKIPERAILLYSEEMKKFVDGIVQVEEGKDNESRDRL</sequence>
<dbReference type="EMBL" id="CP006868">
    <property type="protein sequence ID" value="UXD22096.1"/>
    <property type="molecule type" value="Genomic_DNA"/>
</dbReference>
<name>A0A977PJU1_9CREN</name>
<organism evidence="2 3">
    <name type="scientific">Ignicoccus pacificus DSM 13166</name>
    <dbReference type="NCBI Taxonomy" id="940294"/>
    <lineage>
        <taxon>Archaea</taxon>
        <taxon>Thermoproteota</taxon>
        <taxon>Thermoprotei</taxon>
        <taxon>Desulfurococcales</taxon>
        <taxon>Desulfurococcaceae</taxon>
        <taxon>Ignicoccus</taxon>
    </lineage>
</organism>
<protein>
    <submittedName>
        <fullName evidence="2">Uncharacterized protein</fullName>
    </submittedName>
</protein>
<dbReference type="KEGG" id="ipc:IPA_01625"/>